<keyword evidence="3" id="KW-0998">Cell outer membrane</keyword>
<feature type="signal peptide" evidence="4">
    <location>
        <begin position="1"/>
        <end position="31"/>
    </location>
</feature>
<sequence length="537" mass="58490">MFSPALRSRMMVRACALLLSLFLVVSLSSPAARGEEERLRPGDVEKPAQEVRSDAEPFEPFLIRGVSFEGTEVPEAVANAARPFIGGTATKEVLSKMAADMSAAYKDAGIAFFTVIIPNQSFENGVIRVRAAEGRVANVNFSGETDGRNHYMVTAYAERLKRDTPTRQATLERTVSLTRDIPGLKIEPVIRYGAEPGTIDIDMKLDYQKPTLTAGFSNRTTRLVRDGQLSALGKAYRLLRDGDLTTMRLAASVNFKDSLQAGLSHSTPIGTSGLRAEASATIVRSRPATTVIEGDAQIYNLALTMPVIRSYKRNLVTRASLDAVNSDNAAFGSLIATEQTRAARVIASYSDNHERTGLRLKGEVAQGFAALGADVSPMIGEEQYTKAEIEAGLTRRIGERGFLRLSGGAQWTDDLLPANERFSIGGAPWGRAFETALLNADRGFGISAENAWRPISGGDFSKSEIYIFTDYASGDIFSRFTDATASFDLGSFGAGLRAAYEDKGVLEIELARPLDQPVPGFDQDWRLSIGWRFEWRP</sequence>
<name>A0ABW1KXM8_9PROT</name>
<dbReference type="PANTHER" id="PTHR34597:SF6">
    <property type="entry name" value="BLR6126 PROTEIN"/>
    <property type="match status" value="1"/>
</dbReference>
<feature type="domain" description="Polypeptide-transport-associated ShlB-type" evidence="6">
    <location>
        <begin position="61"/>
        <end position="134"/>
    </location>
</feature>
<evidence type="ECO:0000256" key="2">
    <source>
        <dbReference type="ARBA" id="ARBA00022692"/>
    </source>
</evidence>
<protein>
    <submittedName>
        <fullName evidence="7">ShlB/FhaC/HecB family hemolysin secretion/activation protein</fullName>
    </submittedName>
</protein>
<feature type="chain" id="PRO_5046714264" evidence="4">
    <location>
        <begin position="32"/>
        <end position="537"/>
    </location>
</feature>
<evidence type="ECO:0000259" key="5">
    <source>
        <dbReference type="Pfam" id="PF03865"/>
    </source>
</evidence>
<evidence type="ECO:0000256" key="4">
    <source>
        <dbReference type="SAM" id="SignalP"/>
    </source>
</evidence>
<proteinExistence type="predicted"/>
<organism evidence="7 8">
    <name type="scientific">Hyphococcus aureus</name>
    <dbReference type="NCBI Taxonomy" id="2666033"/>
    <lineage>
        <taxon>Bacteria</taxon>
        <taxon>Pseudomonadati</taxon>
        <taxon>Pseudomonadota</taxon>
        <taxon>Alphaproteobacteria</taxon>
        <taxon>Parvularculales</taxon>
        <taxon>Parvularculaceae</taxon>
        <taxon>Hyphococcus</taxon>
    </lineage>
</organism>
<dbReference type="PANTHER" id="PTHR34597">
    <property type="entry name" value="SLR1661 PROTEIN"/>
    <property type="match status" value="1"/>
</dbReference>
<evidence type="ECO:0000313" key="7">
    <source>
        <dbReference type="EMBL" id="MFC6035208.1"/>
    </source>
</evidence>
<evidence type="ECO:0000259" key="6">
    <source>
        <dbReference type="Pfam" id="PF08479"/>
    </source>
</evidence>
<reference evidence="7 8" key="1">
    <citation type="submission" date="2024-09" db="EMBL/GenBank/DDBJ databases">
        <authorList>
            <person name="Zhang Z.-H."/>
        </authorList>
    </citation>
    <scope>NUCLEOTIDE SEQUENCE [LARGE SCALE GENOMIC DNA]</scope>
    <source>
        <strain evidence="7 8">HHTR114</strain>
    </source>
</reference>
<dbReference type="Pfam" id="PF08479">
    <property type="entry name" value="POTRA_2"/>
    <property type="match status" value="1"/>
</dbReference>
<accession>A0ABW1KXM8</accession>
<keyword evidence="8" id="KW-1185">Reference proteome</keyword>
<dbReference type="Gene3D" id="3.10.20.310">
    <property type="entry name" value="membrane protein fhac"/>
    <property type="match status" value="1"/>
</dbReference>
<keyword evidence="2" id="KW-0812">Transmembrane</keyword>
<dbReference type="InterPro" id="IPR051544">
    <property type="entry name" value="TPS_OM_transporter"/>
</dbReference>
<evidence type="ECO:0000256" key="3">
    <source>
        <dbReference type="ARBA" id="ARBA00023237"/>
    </source>
</evidence>
<keyword evidence="1" id="KW-1134">Transmembrane beta strand</keyword>
<dbReference type="Proteomes" id="UP001596116">
    <property type="component" value="Unassembled WGS sequence"/>
</dbReference>
<evidence type="ECO:0000256" key="1">
    <source>
        <dbReference type="ARBA" id="ARBA00022452"/>
    </source>
</evidence>
<feature type="domain" description="Haemolysin activator HlyB C-terminal" evidence="5">
    <location>
        <begin position="213"/>
        <end position="497"/>
    </location>
</feature>
<keyword evidence="4" id="KW-0732">Signal</keyword>
<dbReference type="EMBL" id="JBHPON010000001">
    <property type="protein sequence ID" value="MFC6035208.1"/>
    <property type="molecule type" value="Genomic_DNA"/>
</dbReference>
<dbReference type="Pfam" id="PF03865">
    <property type="entry name" value="ShlB"/>
    <property type="match status" value="1"/>
</dbReference>
<evidence type="ECO:0000313" key="8">
    <source>
        <dbReference type="Proteomes" id="UP001596116"/>
    </source>
</evidence>
<gene>
    <name evidence="7" type="ORF">ACFMB1_06605</name>
</gene>
<dbReference type="InterPro" id="IPR013686">
    <property type="entry name" value="Polypept-transport_assoc_ShlB"/>
</dbReference>
<dbReference type="InterPro" id="IPR005565">
    <property type="entry name" value="Hemolysn_activator_HlyB_C"/>
</dbReference>
<dbReference type="Gene3D" id="2.40.160.50">
    <property type="entry name" value="membrane protein fhac: a member of the omp85/tpsb transporter family"/>
    <property type="match status" value="1"/>
</dbReference>
<keyword evidence="1" id="KW-0472">Membrane</keyword>
<comment type="caution">
    <text evidence="7">The sequence shown here is derived from an EMBL/GenBank/DDBJ whole genome shotgun (WGS) entry which is preliminary data.</text>
</comment>
<dbReference type="RefSeq" id="WP_379879465.1">
    <property type="nucleotide sequence ID" value="NZ_JBHPON010000001.1"/>
</dbReference>